<feature type="compositionally biased region" description="Basic residues" evidence="6">
    <location>
        <begin position="610"/>
        <end position="624"/>
    </location>
</feature>
<feature type="compositionally biased region" description="Basic and acidic residues" evidence="6">
    <location>
        <begin position="1046"/>
        <end position="1058"/>
    </location>
</feature>
<dbReference type="Proteomes" id="UP001445076">
    <property type="component" value="Unassembled WGS sequence"/>
</dbReference>
<dbReference type="FunFam" id="2.30.29.30:FF:000262">
    <property type="entry name" value="Disabled, isoform F"/>
    <property type="match status" value="1"/>
</dbReference>
<dbReference type="Pfam" id="PF00640">
    <property type="entry name" value="PID"/>
    <property type="match status" value="1"/>
</dbReference>
<feature type="region of interest" description="Disordered" evidence="6">
    <location>
        <begin position="926"/>
        <end position="952"/>
    </location>
</feature>
<dbReference type="PANTHER" id="PTHR47695:SF3">
    <property type="entry name" value="PID DOMAIN-CONTAINING PROTEIN"/>
    <property type="match status" value="1"/>
</dbReference>
<evidence type="ECO:0000256" key="5">
    <source>
        <dbReference type="ARBA" id="ARBA00022782"/>
    </source>
</evidence>
<organism evidence="8 9">
    <name type="scientific">Cherax quadricarinatus</name>
    <name type="common">Australian red claw crayfish</name>
    <dbReference type="NCBI Taxonomy" id="27406"/>
    <lineage>
        <taxon>Eukaryota</taxon>
        <taxon>Metazoa</taxon>
        <taxon>Ecdysozoa</taxon>
        <taxon>Arthropoda</taxon>
        <taxon>Crustacea</taxon>
        <taxon>Multicrustacea</taxon>
        <taxon>Malacostraca</taxon>
        <taxon>Eumalacostraca</taxon>
        <taxon>Eucarida</taxon>
        <taxon>Decapoda</taxon>
        <taxon>Pleocyemata</taxon>
        <taxon>Astacidea</taxon>
        <taxon>Parastacoidea</taxon>
        <taxon>Parastacidae</taxon>
        <taxon>Cherax</taxon>
    </lineage>
</organism>
<feature type="compositionally biased region" description="Basic and acidic residues" evidence="6">
    <location>
        <begin position="1066"/>
        <end position="1079"/>
    </location>
</feature>
<feature type="region of interest" description="Disordered" evidence="6">
    <location>
        <begin position="24"/>
        <end position="58"/>
    </location>
</feature>
<feature type="compositionally biased region" description="Polar residues" evidence="6">
    <location>
        <begin position="1140"/>
        <end position="1167"/>
    </location>
</feature>
<feature type="region of interest" description="Disordered" evidence="6">
    <location>
        <begin position="1112"/>
        <end position="1183"/>
    </location>
</feature>
<feature type="compositionally biased region" description="Basic residues" evidence="6">
    <location>
        <begin position="1127"/>
        <end position="1137"/>
    </location>
</feature>
<feature type="compositionally biased region" description="Basic and acidic residues" evidence="6">
    <location>
        <begin position="1292"/>
        <end position="1331"/>
    </location>
</feature>
<comment type="subcellular location">
    <subcellularLocation>
        <location evidence="1">Cytoplasm</location>
    </subcellularLocation>
</comment>
<keyword evidence="2" id="KW-0217">Developmental protein</keyword>
<feature type="region of interest" description="Disordered" evidence="6">
    <location>
        <begin position="194"/>
        <end position="334"/>
    </location>
</feature>
<gene>
    <name evidence="8" type="ORF">OTU49_002656</name>
</gene>
<evidence type="ECO:0000256" key="4">
    <source>
        <dbReference type="ARBA" id="ARBA00022553"/>
    </source>
</evidence>
<protein>
    <recommendedName>
        <fullName evidence="7">PID domain-containing protein</fullName>
    </recommendedName>
</protein>
<dbReference type="SMART" id="SM00462">
    <property type="entry name" value="PTB"/>
    <property type="match status" value="1"/>
</dbReference>
<feature type="compositionally biased region" description="Polar residues" evidence="6">
    <location>
        <begin position="854"/>
        <end position="864"/>
    </location>
</feature>
<feature type="compositionally biased region" description="Pro residues" evidence="6">
    <location>
        <begin position="256"/>
        <end position="265"/>
    </location>
</feature>
<keyword evidence="9" id="KW-1185">Reference proteome</keyword>
<feature type="compositionally biased region" description="Basic and acidic residues" evidence="6">
    <location>
        <begin position="194"/>
        <end position="208"/>
    </location>
</feature>
<name>A0AAW0XLX7_CHEQU</name>
<feature type="compositionally biased region" description="Basic and acidic residues" evidence="6">
    <location>
        <begin position="1361"/>
        <end position="1404"/>
    </location>
</feature>
<evidence type="ECO:0000313" key="8">
    <source>
        <dbReference type="EMBL" id="KAK8740689.1"/>
    </source>
</evidence>
<dbReference type="GO" id="GO:0030154">
    <property type="term" value="P:cell differentiation"/>
    <property type="evidence" value="ECO:0007669"/>
    <property type="project" value="UniProtKB-KW"/>
</dbReference>
<feature type="compositionally biased region" description="Pro residues" evidence="6">
    <location>
        <begin position="744"/>
        <end position="761"/>
    </location>
</feature>
<feature type="compositionally biased region" description="Pro residues" evidence="6">
    <location>
        <begin position="584"/>
        <end position="595"/>
    </location>
</feature>
<feature type="region of interest" description="Disordered" evidence="6">
    <location>
        <begin position="428"/>
        <end position="454"/>
    </location>
</feature>
<feature type="domain" description="PID" evidence="7">
    <location>
        <begin position="62"/>
        <end position="196"/>
    </location>
</feature>
<dbReference type="CDD" id="cd01215">
    <property type="entry name" value="PTB_Dab"/>
    <property type="match status" value="1"/>
</dbReference>
<feature type="compositionally biased region" description="Polar residues" evidence="6">
    <location>
        <begin position="1113"/>
        <end position="1126"/>
    </location>
</feature>
<dbReference type="InterPro" id="IPR006020">
    <property type="entry name" value="PTB/PI_dom"/>
</dbReference>
<feature type="compositionally biased region" description="Basic and acidic residues" evidence="6">
    <location>
        <begin position="428"/>
        <end position="437"/>
    </location>
</feature>
<feature type="compositionally biased region" description="Basic and acidic residues" evidence="6">
    <location>
        <begin position="1267"/>
        <end position="1277"/>
    </location>
</feature>
<accession>A0AAW0XLX7</accession>
<feature type="compositionally biased region" description="Basic and acidic residues" evidence="6">
    <location>
        <begin position="49"/>
        <end position="58"/>
    </location>
</feature>
<feature type="region of interest" description="Disordered" evidence="6">
    <location>
        <begin position="1223"/>
        <end position="1442"/>
    </location>
</feature>
<feature type="compositionally biased region" description="Polar residues" evidence="6">
    <location>
        <begin position="1510"/>
        <end position="1534"/>
    </location>
</feature>
<dbReference type="InterPro" id="IPR011993">
    <property type="entry name" value="PH-like_dom_sf"/>
</dbReference>
<dbReference type="SUPFAM" id="SSF50729">
    <property type="entry name" value="PH domain-like"/>
    <property type="match status" value="1"/>
</dbReference>
<feature type="compositionally biased region" description="Low complexity" evidence="6">
    <location>
        <begin position="276"/>
        <end position="289"/>
    </location>
</feature>
<feature type="compositionally biased region" description="Low complexity" evidence="6">
    <location>
        <begin position="494"/>
        <end position="506"/>
    </location>
</feature>
<dbReference type="EMBL" id="JARKIK010000032">
    <property type="protein sequence ID" value="KAK8740689.1"/>
    <property type="molecule type" value="Genomic_DNA"/>
</dbReference>
<dbReference type="GO" id="GO:0005737">
    <property type="term" value="C:cytoplasm"/>
    <property type="evidence" value="ECO:0007669"/>
    <property type="project" value="UniProtKB-SubCell"/>
</dbReference>
<evidence type="ECO:0000256" key="6">
    <source>
        <dbReference type="SAM" id="MobiDB-lite"/>
    </source>
</evidence>
<comment type="caution">
    <text evidence="8">The sequence shown here is derived from an EMBL/GenBank/DDBJ whole genome shotgun (WGS) entry which is preliminary data.</text>
</comment>
<sequence>MSGSGTSGASASYNTIRRGIKATTSKLMGATSSVRRPSASPTSVADRQGGQEKNDPHRFVEGLSFKGKLIGVLEVSEARGDRMCQEALAELKMAVRAAGEHKQRIVINVAMDGIRLRDERSSDCLYHHPVHKISFIAQDMTDTRAFGYIFGSPDAGHKFFGIKTEKAASQVVIAMRDLFQVVFELKKKEIEKARSQLEEGRDRGEFRESSFGGLFGSNGDSGIESEQFDPFGDSFKPTFPPPDTSKPRITASTAPTPAPLAPPPISGRTRHDSHHGAQQQQQATATGGAEQKSSQEFGKFPVTFPDVTKSPPPAQNEPARQVSQTGESQEDRYAAFKEFTNVNNGSFNDFSDARFCEGQESQVSGASSLHQTDEFDAQWSKAEFSDSSGPSGNKDAQYDVFTDLDPLGTGKNRPYIDKRDFFSDMRKPVGRPLREMGDGEASAPCSPRTQPGMIPPEVSALVASTSLYATTPRSICVTASRHSASTNITPVHGTSLSSHSFTESFSPPDSFGQEDFHFQQASEKDFYEASNFSSSGFADFNTFPNDSPRSQRSEVSSSIPDEPPPPLPCGPLTVALPPESFRDSPPPFSPPPVPRSPARMASGAGSPQLHHPHRSPIPRTRLSKHMIVATSSLSPKTLPRSHKFRKQSSFENEWDTRDMEHSQGFTSGELTPPTPPQMQSEGGLSPRPRPRSHLSKQLSASSATLSLRPSHGRYSDVEQFSSPEVESRPFPTDDLNLSYEEAPKPPPRPAHIEPPPLPPKRQPTHVTLRPPPRPPPTSDAHYNYINEYDSSPEEANTPPIPIPARKPRYPDSASQPAFIPSRCTKPHPDSFQFPKPSISPTHEFTGAVPKSSRESTPSKLSTPGKSPKLIQKSTVSVDLANTSLDQLAASLDMPVEQLARMTVVELAACLAQLQLRQGGDLEDQAKGDIQTYAGPPDKPTRRSRGLSRDQSKERFAFSEDEMFAEFDAQFPKSPVEPPEFSGSSDHVAHAVGAPVSEDRYAVFRELTTVTKQKSVFDENFLTPQNSMEEEVSEVSSGTFKANFDGELQHDSLEHKSSLSDDGDAVELEKDKDWHPPNHDLECVTVFRSPEISEYDNFEPAFDAKFDDDFSAATMSEKSLTPVNSPTHQRHTSPRPHRQQTDAQKSPFTDDFSTSIHTGGNLSKQTSGRRTRPESETSFASFDDNFVPLASEVEKYSNFQDLPSNERISRQDSLRSPFIDNFVDPKRMEQVDDSGFASSFGDTGDKFDDPFTTIESKPRSSSRSSIDTSRKTPIDRENALQPPTDTSVSKRKSPFDDDFTNRGDRYEVLKEVESEREPSLEGEVSRLTRQGDPRGSPFDDSWHGSHRNTPYDDQKSIGSLHSIHEEQRSLPHESPFDDDFNHDARKASVDHGRLSRSGSENRKSPFGDSFTPPTSARPHRSRGPSRLSVGSEGSDVRHSPFEDNFSSIIGSVAEEVNFDNAFPSLPQDITASSEAVESDPFSVKLSKVQDKVEGSESEMHFADFENAFQQTENEMSSEQPIQNQTFSTPGRTPVSSEDAVLDDVFPSEEPEFKVSARYVIPSSDMKKSESVNIFRRNSDPFADDFFSAENEIGDNAPSGKTDADPFWEEPFDNFSFPKEQ</sequence>
<keyword evidence="3" id="KW-0963">Cytoplasm</keyword>
<dbReference type="Gene3D" id="2.30.29.30">
    <property type="entry name" value="Pleckstrin-homology domain (PH domain)/Phosphotyrosine-binding domain (PTB)"/>
    <property type="match status" value="1"/>
</dbReference>
<evidence type="ECO:0000256" key="2">
    <source>
        <dbReference type="ARBA" id="ARBA00022473"/>
    </source>
</evidence>
<dbReference type="PROSITE" id="PS01179">
    <property type="entry name" value="PID"/>
    <property type="match status" value="1"/>
</dbReference>
<dbReference type="InterPro" id="IPR048561">
    <property type="entry name" value="Dab_PTB"/>
</dbReference>
<feature type="region of interest" description="Disordered" evidence="6">
    <location>
        <begin position="486"/>
        <end position="514"/>
    </location>
</feature>
<dbReference type="PANTHER" id="PTHR47695">
    <property type="entry name" value="PID DOMAIN-CONTAINING PROTEIN"/>
    <property type="match status" value="1"/>
</dbReference>
<keyword evidence="5" id="KW-0221">Differentiation</keyword>
<feature type="compositionally biased region" description="Low complexity" evidence="6">
    <location>
        <begin position="547"/>
        <end position="560"/>
    </location>
</feature>
<feature type="region of interest" description="Disordered" evidence="6">
    <location>
        <begin position="1045"/>
        <end position="1079"/>
    </location>
</feature>
<evidence type="ECO:0000259" key="7">
    <source>
        <dbReference type="PROSITE" id="PS01179"/>
    </source>
</evidence>
<feature type="region of interest" description="Disordered" evidence="6">
    <location>
        <begin position="538"/>
        <end position="869"/>
    </location>
</feature>
<feature type="compositionally biased region" description="Polar residues" evidence="6">
    <location>
        <begin position="24"/>
        <end position="45"/>
    </location>
</feature>
<feature type="region of interest" description="Disordered" evidence="6">
    <location>
        <begin position="1588"/>
        <end position="1619"/>
    </location>
</feature>
<evidence type="ECO:0000256" key="3">
    <source>
        <dbReference type="ARBA" id="ARBA00022490"/>
    </source>
</evidence>
<evidence type="ECO:0000256" key="1">
    <source>
        <dbReference type="ARBA" id="ARBA00004496"/>
    </source>
</evidence>
<evidence type="ECO:0000313" key="9">
    <source>
        <dbReference type="Proteomes" id="UP001445076"/>
    </source>
</evidence>
<proteinExistence type="predicted"/>
<feature type="compositionally biased region" description="Polar residues" evidence="6">
    <location>
        <begin position="695"/>
        <end position="707"/>
    </location>
</feature>
<reference evidence="8 9" key="1">
    <citation type="journal article" date="2024" name="BMC Genomics">
        <title>Genome assembly of redclaw crayfish (Cherax quadricarinatus) provides insights into its immune adaptation and hypoxia tolerance.</title>
        <authorList>
            <person name="Liu Z."/>
            <person name="Zheng J."/>
            <person name="Li H."/>
            <person name="Fang K."/>
            <person name="Wang S."/>
            <person name="He J."/>
            <person name="Zhou D."/>
            <person name="Weng S."/>
            <person name="Chi M."/>
            <person name="Gu Z."/>
            <person name="He J."/>
            <person name="Li F."/>
            <person name="Wang M."/>
        </authorList>
    </citation>
    <scope>NUCLEOTIDE SEQUENCE [LARGE SCALE GENOMIC DNA]</scope>
    <source>
        <strain evidence="8">ZL_2023a</strain>
    </source>
</reference>
<feature type="region of interest" description="Disordered" evidence="6">
    <location>
        <begin position="1510"/>
        <end position="1536"/>
    </location>
</feature>
<keyword evidence="4" id="KW-0597">Phosphoprotein</keyword>